<feature type="non-terminal residue" evidence="1">
    <location>
        <position position="54"/>
    </location>
</feature>
<sequence>MDKKEIEEIIKKTESFVKETFHQEGTGHDWWHIHRVRNLAKRIAQEEGADILVV</sequence>
<gene>
    <name evidence="1" type="ORF">S06H3_35307</name>
</gene>
<evidence type="ECO:0000313" key="1">
    <source>
        <dbReference type="EMBL" id="GAI21961.1"/>
    </source>
</evidence>
<evidence type="ECO:0008006" key="2">
    <source>
        <dbReference type="Google" id="ProtNLM"/>
    </source>
</evidence>
<proteinExistence type="predicted"/>
<comment type="caution">
    <text evidence="1">The sequence shown here is derived from an EMBL/GenBank/DDBJ whole genome shotgun (WGS) entry which is preliminary data.</text>
</comment>
<dbReference type="AlphaFoldDB" id="X1MVE7"/>
<accession>X1MVE7</accession>
<dbReference type="EMBL" id="BARV01021292">
    <property type="protein sequence ID" value="GAI21961.1"/>
    <property type="molecule type" value="Genomic_DNA"/>
</dbReference>
<protein>
    <recommendedName>
        <fullName evidence="2">HD domain-containing protein</fullName>
    </recommendedName>
</protein>
<dbReference type="SUPFAM" id="SSF109604">
    <property type="entry name" value="HD-domain/PDEase-like"/>
    <property type="match status" value="1"/>
</dbReference>
<dbReference type="Gene3D" id="1.10.472.50">
    <property type="entry name" value="HD-domain/PDEase-like"/>
    <property type="match status" value="1"/>
</dbReference>
<reference evidence="1" key="1">
    <citation type="journal article" date="2014" name="Front. Microbiol.">
        <title>High frequency of phylogenetically diverse reductive dehalogenase-homologous genes in deep subseafloor sedimentary metagenomes.</title>
        <authorList>
            <person name="Kawai M."/>
            <person name="Futagami T."/>
            <person name="Toyoda A."/>
            <person name="Takaki Y."/>
            <person name="Nishi S."/>
            <person name="Hori S."/>
            <person name="Arai W."/>
            <person name="Tsubouchi T."/>
            <person name="Morono Y."/>
            <person name="Uchiyama I."/>
            <person name="Ito T."/>
            <person name="Fujiyama A."/>
            <person name="Inagaki F."/>
            <person name="Takami H."/>
        </authorList>
    </citation>
    <scope>NUCLEOTIDE SEQUENCE</scope>
    <source>
        <strain evidence="1">Expedition CK06-06</strain>
    </source>
</reference>
<name>X1MVE7_9ZZZZ</name>
<organism evidence="1">
    <name type="scientific">marine sediment metagenome</name>
    <dbReference type="NCBI Taxonomy" id="412755"/>
    <lineage>
        <taxon>unclassified sequences</taxon>
        <taxon>metagenomes</taxon>
        <taxon>ecological metagenomes</taxon>
    </lineage>
</organism>